<evidence type="ECO:0000313" key="3">
    <source>
        <dbReference type="Proteomes" id="UP000569914"/>
    </source>
</evidence>
<dbReference type="Proteomes" id="UP000569914">
    <property type="component" value="Unassembled WGS sequence"/>
</dbReference>
<dbReference type="Pfam" id="PF06182">
    <property type="entry name" value="ABC2_membrane_6"/>
    <property type="match status" value="1"/>
</dbReference>
<evidence type="ECO:0000256" key="1">
    <source>
        <dbReference type="SAM" id="Phobius"/>
    </source>
</evidence>
<keyword evidence="1" id="KW-1133">Transmembrane helix</keyword>
<feature type="transmembrane region" description="Helical" evidence="1">
    <location>
        <begin position="211"/>
        <end position="232"/>
    </location>
</feature>
<organism evidence="2 3">
    <name type="scientific">Microlunatus parietis</name>
    <dbReference type="NCBI Taxonomy" id="682979"/>
    <lineage>
        <taxon>Bacteria</taxon>
        <taxon>Bacillati</taxon>
        <taxon>Actinomycetota</taxon>
        <taxon>Actinomycetes</taxon>
        <taxon>Propionibacteriales</taxon>
        <taxon>Propionibacteriaceae</taxon>
        <taxon>Microlunatus</taxon>
    </lineage>
</organism>
<protein>
    <submittedName>
        <fullName evidence="2">ABC-2 type transport system permease protein</fullName>
    </submittedName>
</protein>
<feature type="transmembrane region" description="Helical" evidence="1">
    <location>
        <begin position="122"/>
        <end position="144"/>
    </location>
</feature>
<dbReference type="PANTHER" id="PTHR36832:SF2">
    <property type="entry name" value="INTEGRAL MEMBRANE PROTEIN"/>
    <property type="match status" value="1"/>
</dbReference>
<proteinExistence type="predicted"/>
<evidence type="ECO:0000313" key="2">
    <source>
        <dbReference type="EMBL" id="NYE72839.1"/>
    </source>
</evidence>
<name>A0A7Y9LAG9_9ACTN</name>
<dbReference type="AlphaFoldDB" id="A0A7Y9LAG9"/>
<keyword evidence="1" id="KW-0812">Transmembrane</keyword>
<accession>A0A7Y9LAG9</accession>
<dbReference type="EMBL" id="JACCBU010000001">
    <property type="protein sequence ID" value="NYE72839.1"/>
    <property type="molecule type" value="Genomic_DNA"/>
</dbReference>
<feature type="transmembrane region" description="Helical" evidence="1">
    <location>
        <begin position="42"/>
        <end position="59"/>
    </location>
</feature>
<reference evidence="2 3" key="1">
    <citation type="submission" date="2020-07" db="EMBL/GenBank/DDBJ databases">
        <title>Sequencing the genomes of 1000 actinobacteria strains.</title>
        <authorList>
            <person name="Klenk H.-P."/>
        </authorList>
    </citation>
    <scope>NUCLEOTIDE SEQUENCE [LARGE SCALE GENOMIC DNA]</scope>
    <source>
        <strain evidence="2 3">DSM 22083</strain>
    </source>
</reference>
<keyword evidence="1" id="KW-0472">Membrane</keyword>
<gene>
    <name evidence="2" type="ORF">BKA15_004168</name>
</gene>
<feature type="transmembrane region" description="Helical" evidence="1">
    <location>
        <begin position="156"/>
        <end position="177"/>
    </location>
</feature>
<dbReference type="PANTHER" id="PTHR36832">
    <property type="entry name" value="SLR1174 PROTEIN-RELATED"/>
    <property type="match status" value="1"/>
</dbReference>
<sequence length="245" mass="26128">MAVVAGVFTNSVFGFIRASVLLGAVDSAGGDLGGYTREQASSYVWLGQALLASVAIWGWSEIADRVKNGDIAVDLARPVDLYFSWWARDLGRAAFTLPARGLPPFLVGALVMGVALPPTPLSYLIGVVSMVLAVSISFTLKFLINLAAFWVIDIRGLVGVSVVVSSFFCGLFVPVHLFPDWLKTIAYATPFPSILQFPIDVFSGRASGLEALQVIGVQAGWLAGTFALARLVQHRASRRLVVQGG</sequence>
<keyword evidence="3" id="KW-1185">Reference proteome</keyword>
<dbReference type="RefSeq" id="WP_218871496.1">
    <property type="nucleotide sequence ID" value="NZ_JACCBU010000001.1"/>
</dbReference>
<comment type="caution">
    <text evidence="2">The sequence shown here is derived from an EMBL/GenBank/DDBJ whole genome shotgun (WGS) entry which is preliminary data.</text>
</comment>
<dbReference type="InterPro" id="IPR010390">
    <property type="entry name" value="ABC-2_transporter-like"/>
</dbReference>
<feature type="transmembrane region" description="Helical" evidence="1">
    <location>
        <begin position="97"/>
        <end position="116"/>
    </location>
</feature>